<name>A0AAC9BKY0_9RALS</name>
<feature type="domain" description="Trimeric autotransporter adhesin YadA-like head" evidence="1">
    <location>
        <begin position="558"/>
        <end position="579"/>
    </location>
</feature>
<dbReference type="EMBL" id="CP012606">
    <property type="protein sequence ID" value="ANH76276.1"/>
    <property type="molecule type" value="Genomic_DNA"/>
</dbReference>
<evidence type="ECO:0000259" key="1">
    <source>
        <dbReference type="Pfam" id="PF05658"/>
    </source>
</evidence>
<dbReference type="Gene3D" id="2.60.40.4050">
    <property type="match status" value="2"/>
</dbReference>
<protein>
    <submittedName>
        <fullName evidence="4">Hemagglutinin family protein</fullName>
    </submittedName>
</protein>
<dbReference type="Pfam" id="PF13018">
    <property type="entry name" value="ESPR"/>
    <property type="match status" value="1"/>
</dbReference>
<evidence type="ECO:0000259" key="3">
    <source>
        <dbReference type="Pfam" id="PF13018"/>
    </source>
</evidence>
<dbReference type="Pfam" id="PF05658">
    <property type="entry name" value="YadA_head"/>
    <property type="match status" value="6"/>
</dbReference>
<feature type="domain" description="Trimeric autotransporter adhesin YadA-like head" evidence="1">
    <location>
        <begin position="431"/>
        <end position="454"/>
    </location>
</feature>
<feature type="domain" description="Trimeric autotransporter adhesin YadA-like head" evidence="1">
    <location>
        <begin position="341"/>
        <end position="362"/>
    </location>
</feature>
<dbReference type="Proteomes" id="UP000077927">
    <property type="component" value="Chromosome 2"/>
</dbReference>
<gene>
    <name evidence="4" type="ORF">ACS15_4921</name>
</gene>
<evidence type="ECO:0000259" key="2">
    <source>
        <dbReference type="Pfam" id="PF05662"/>
    </source>
</evidence>
<dbReference type="Gene3D" id="6.10.250.2040">
    <property type="match status" value="2"/>
</dbReference>
<feature type="domain" description="Trimeric autotransporter adhesin YadA-like head" evidence="1">
    <location>
        <begin position="134"/>
        <end position="151"/>
    </location>
</feature>
<evidence type="ECO:0000313" key="5">
    <source>
        <dbReference type="Proteomes" id="UP000077927"/>
    </source>
</evidence>
<feature type="domain" description="Trimeric autotransporter adhesin YadA-like head" evidence="1">
    <location>
        <begin position="581"/>
        <end position="607"/>
    </location>
</feature>
<dbReference type="AlphaFoldDB" id="A0AAC9BKY0"/>
<sequence length="693" mass="66350">MNKIYRTVYNAATGTYVVASELAKGRTKSSKTAVALAVAAALALPGGIARAGTNKEEDAVEQEIAMVNAAPNSTGTNSIGTMSGGMGTMATATQLDQYVAFGNVYGGVGTVEGVATAALGGTAMGRYARAGQISSAFGDNATATGANATAISFQAEAAGNNNTAVGMRAYANVRGSATPGTNNTAIGTNVLIGTDAAGTSASSATAVGANARITASNGVALGRNASVGDAGTNSVALGTGSIANEADTVSVGNTNAGGQRRIVNMAAGMADTDAVNVGQMKTALSTKVDNTLVQVGGTTAAMVSGNAANIAIGNGAQSTSAGGGSASIAFGNDARAIGNNGSIAFGNASRATGASSAALGVRATVDADATGSQAFGTDASVRGYRDDPTTPTVTHTASNSIAIGSGASVAATATADANNSVAMGNRASVTASNAVALGAGSTATEVNTVSVGNAAAGGQRRIVNMAAGVADNDAVNVGQMKTALATKLDNTLIKVNGTTAATVGADDRSVAIGSGASALYGEDLSSGLKAGGVAMGNLASATGGGVAVGDTARAGTFGAAFGASSNAAGVFSTAVGTNSSATGSNAVALGYRTQAQAAGSVALGDSSVADREDTVSVGKAGVGGFTRQIANVGAGTRATDAVNVGQLSPVVNALGGGAAIDPTTGAVTGPTYTLANGGTRPRLVGRWVRSMAR</sequence>
<dbReference type="GO" id="GO:0019867">
    <property type="term" value="C:outer membrane"/>
    <property type="evidence" value="ECO:0007669"/>
    <property type="project" value="InterPro"/>
</dbReference>
<dbReference type="Gene3D" id="2.150.10.10">
    <property type="entry name" value="Serralysin-like metalloprotease, C-terminal"/>
    <property type="match status" value="2"/>
</dbReference>
<accession>A0AAC9BKY0</accession>
<dbReference type="RefSeq" id="WP_021193668.1">
    <property type="nucleotide sequence ID" value="NZ_CP012606.1"/>
</dbReference>
<feature type="domain" description="Trimeric autotransporter adhesin YadA-like stalk" evidence="2">
    <location>
        <begin position="261"/>
        <end position="283"/>
    </location>
</feature>
<reference evidence="4 5" key="1">
    <citation type="submission" date="2015-09" db="EMBL/GenBank/DDBJ databases">
        <authorList>
            <person name="Xu Y."/>
            <person name="Nagy A."/>
            <person name="Liu N.T."/>
            <person name="Nou X."/>
        </authorList>
    </citation>
    <scope>NUCLEOTIDE SEQUENCE [LARGE SCALE GENOMIC DNA]</scope>
    <source>
        <strain evidence="4 5">FC1138</strain>
    </source>
</reference>
<dbReference type="SUPFAM" id="SSF101967">
    <property type="entry name" value="Adhesin YadA, collagen-binding domain"/>
    <property type="match status" value="3"/>
</dbReference>
<proteinExistence type="predicted"/>
<feature type="domain" description="Trimeric autotransporter adhesin YadA-like stalk" evidence="2">
    <location>
        <begin position="461"/>
        <end position="484"/>
    </location>
</feature>
<evidence type="ECO:0000313" key="4">
    <source>
        <dbReference type="EMBL" id="ANH76276.1"/>
    </source>
</evidence>
<dbReference type="InterPro" id="IPR008635">
    <property type="entry name" value="Coiled_stalk_dom"/>
</dbReference>
<dbReference type="Pfam" id="PF05662">
    <property type="entry name" value="YadA_stalk"/>
    <property type="match status" value="3"/>
</dbReference>
<feature type="domain" description="Trimeric autotransporter adhesin YadA-like stalk" evidence="2">
    <location>
        <begin position="628"/>
        <end position="657"/>
    </location>
</feature>
<dbReference type="KEGG" id="rin:ACS15_4921"/>
<feature type="domain" description="Trimeric autotransporter adhesin YadA-like head" evidence="1">
    <location>
        <begin position="231"/>
        <end position="253"/>
    </location>
</feature>
<dbReference type="InterPro" id="IPR008640">
    <property type="entry name" value="Adhesin_Head_dom"/>
</dbReference>
<feature type="domain" description="ESPR" evidence="3">
    <location>
        <begin position="1"/>
        <end position="44"/>
    </location>
</feature>
<dbReference type="InterPro" id="IPR011049">
    <property type="entry name" value="Serralysin-like_metalloprot_C"/>
</dbReference>
<dbReference type="InterPro" id="IPR024973">
    <property type="entry name" value="ESPR"/>
</dbReference>
<organism evidence="4 5">
    <name type="scientific">Ralstonia insidiosa</name>
    <dbReference type="NCBI Taxonomy" id="190721"/>
    <lineage>
        <taxon>Bacteria</taxon>
        <taxon>Pseudomonadati</taxon>
        <taxon>Pseudomonadota</taxon>
        <taxon>Betaproteobacteria</taxon>
        <taxon>Burkholderiales</taxon>
        <taxon>Burkholderiaceae</taxon>
        <taxon>Ralstonia</taxon>
    </lineage>
</organism>